<gene>
    <name evidence="2" type="ORF">DBV15_01259</name>
</gene>
<feature type="compositionally biased region" description="Acidic residues" evidence="1">
    <location>
        <begin position="22"/>
        <end position="33"/>
    </location>
</feature>
<reference evidence="2 3" key="1">
    <citation type="journal article" date="2019" name="Philos. Trans. R. Soc. Lond., B, Biol. Sci.">
        <title>Ant behaviour and brain gene expression of defending hosts depend on the ecological success of the intruding social parasite.</title>
        <authorList>
            <person name="Kaur R."/>
            <person name="Stoldt M."/>
            <person name="Jongepier E."/>
            <person name="Feldmeyer B."/>
            <person name="Menzel F."/>
            <person name="Bornberg-Bauer E."/>
            <person name="Foitzik S."/>
        </authorList>
    </citation>
    <scope>NUCLEOTIDE SEQUENCE [LARGE SCALE GENOMIC DNA]</scope>
    <source>
        <tissue evidence="2">Whole body</tissue>
    </source>
</reference>
<keyword evidence="3" id="KW-1185">Reference proteome</keyword>
<dbReference type="AlphaFoldDB" id="A0A4S2KKI3"/>
<organism evidence="2 3">
    <name type="scientific">Temnothorax longispinosus</name>
    <dbReference type="NCBI Taxonomy" id="300112"/>
    <lineage>
        <taxon>Eukaryota</taxon>
        <taxon>Metazoa</taxon>
        <taxon>Ecdysozoa</taxon>
        <taxon>Arthropoda</taxon>
        <taxon>Hexapoda</taxon>
        <taxon>Insecta</taxon>
        <taxon>Pterygota</taxon>
        <taxon>Neoptera</taxon>
        <taxon>Endopterygota</taxon>
        <taxon>Hymenoptera</taxon>
        <taxon>Apocrita</taxon>
        <taxon>Aculeata</taxon>
        <taxon>Formicoidea</taxon>
        <taxon>Formicidae</taxon>
        <taxon>Myrmicinae</taxon>
        <taxon>Temnothorax</taxon>
    </lineage>
</organism>
<proteinExistence type="predicted"/>
<evidence type="ECO:0000256" key="1">
    <source>
        <dbReference type="SAM" id="MobiDB-lite"/>
    </source>
</evidence>
<accession>A0A4S2KKI3</accession>
<evidence type="ECO:0000313" key="3">
    <source>
        <dbReference type="Proteomes" id="UP000310200"/>
    </source>
</evidence>
<comment type="caution">
    <text evidence="2">The sequence shown here is derived from an EMBL/GenBank/DDBJ whole genome shotgun (WGS) entry which is preliminary data.</text>
</comment>
<dbReference type="Proteomes" id="UP000310200">
    <property type="component" value="Unassembled WGS sequence"/>
</dbReference>
<evidence type="ECO:0000313" key="2">
    <source>
        <dbReference type="EMBL" id="TGZ49696.1"/>
    </source>
</evidence>
<dbReference type="EMBL" id="QBLH01002107">
    <property type="protein sequence ID" value="TGZ49696.1"/>
    <property type="molecule type" value="Genomic_DNA"/>
</dbReference>
<feature type="compositionally biased region" description="Basic residues" evidence="1">
    <location>
        <begin position="1"/>
        <end position="18"/>
    </location>
</feature>
<sequence length="117" mass="13166">MARGRRCTRRRRHARRGHANVDLEDGDGGEEVDSGGKFLAGPGGGGGINFPRVVIVDTRKYCWGIRKVALNKREVSCGLLMRLSATLLRLNCHRFYNVTRSRRKLPRIKYTGCPEPT</sequence>
<name>A0A4S2KKI3_9HYME</name>
<feature type="region of interest" description="Disordered" evidence="1">
    <location>
        <begin position="1"/>
        <end position="48"/>
    </location>
</feature>
<protein>
    <submittedName>
        <fullName evidence="2">Uncharacterized protein</fullName>
    </submittedName>
</protein>